<dbReference type="AlphaFoldDB" id="A0A3E0VTE1"/>
<reference evidence="1 2" key="1">
    <citation type="submission" date="2017-04" db="EMBL/GenBank/DDBJ databases">
        <title>Comparative genome analysis of Subtercola boreus.</title>
        <authorList>
            <person name="Cho Y.-J."/>
            <person name="Cho A."/>
            <person name="Kim O.-S."/>
            <person name="Lee J.-I."/>
        </authorList>
    </citation>
    <scope>NUCLEOTIDE SEQUENCE [LARGE SCALE GENOMIC DNA]</scope>
    <source>
        <strain evidence="1 2">P27444</strain>
    </source>
</reference>
<evidence type="ECO:0000313" key="1">
    <source>
        <dbReference type="EMBL" id="RFA12633.1"/>
    </source>
</evidence>
<evidence type="ECO:0008006" key="3">
    <source>
        <dbReference type="Google" id="ProtNLM"/>
    </source>
</evidence>
<comment type="caution">
    <text evidence="1">The sequence shown here is derived from an EMBL/GenBank/DDBJ whole genome shotgun (WGS) entry which is preliminary data.</text>
</comment>
<dbReference type="Proteomes" id="UP000256709">
    <property type="component" value="Unassembled WGS sequence"/>
</dbReference>
<sequence>MDSLTQAIRRAIAEEVRAQLRARTTAAGGPPMSDYSPIRLYSVASAAEQLETSTDYVYDRIKAGELAVVELGHSRTKQRISAPELLKFIEARSYPRANPEPEPDR</sequence>
<name>A0A3E0VTE1_9MICO</name>
<gene>
    <name evidence="1" type="ORF">B7R21_09815</name>
</gene>
<proteinExistence type="predicted"/>
<dbReference type="EMBL" id="NBXA01000021">
    <property type="protein sequence ID" value="RFA12633.1"/>
    <property type="molecule type" value="Genomic_DNA"/>
</dbReference>
<organism evidence="1 2">
    <name type="scientific">Subtercola boreus</name>
    <dbReference type="NCBI Taxonomy" id="120213"/>
    <lineage>
        <taxon>Bacteria</taxon>
        <taxon>Bacillati</taxon>
        <taxon>Actinomycetota</taxon>
        <taxon>Actinomycetes</taxon>
        <taxon>Micrococcales</taxon>
        <taxon>Microbacteriaceae</taxon>
        <taxon>Subtercola</taxon>
    </lineage>
</organism>
<evidence type="ECO:0000313" key="2">
    <source>
        <dbReference type="Proteomes" id="UP000256709"/>
    </source>
</evidence>
<accession>A0A3E0VTE1</accession>
<protein>
    <recommendedName>
        <fullName evidence="3">Helix-turn-helix domain-containing protein</fullName>
    </recommendedName>
</protein>